<evidence type="ECO:0000313" key="5">
    <source>
        <dbReference type="Proteomes" id="UP000465031"/>
    </source>
</evidence>
<reference evidence="2 4" key="1">
    <citation type="submission" date="2015-08" db="EMBL/GenBank/DDBJ databases">
        <title>Draft Genome Sequence of Rathayibacter sp. Strain VKM Ac-2596 Isolated from Leaf Gall Induced by Plant-Parasitic Nematodes.</title>
        <authorList>
            <person name="Vasilenko O.V."/>
            <person name="Starodumova I.P."/>
            <person name="Tarlachkov S.V."/>
            <person name="Dorofeeva L.V."/>
            <person name="Evtushenko L.I."/>
        </authorList>
    </citation>
    <scope>NUCLEOTIDE SEQUENCE [LARGE SCALE GENOMIC DNA]</scope>
    <source>
        <strain evidence="2 4">VKM Ac-2596</strain>
    </source>
</reference>
<protein>
    <submittedName>
        <fullName evidence="2">Uncharacterized protein</fullName>
    </submittedName>
</protein>
<reference evidence="3" key="2">
    <citation type="submission" date="2019-12" db="EMBL/GenBank/DDBJ databases">
        <title>Complete and Draft Genome Sequences of New Strains and Members of Some Known Species of the Genus Rathayibacter isolated from Plants.</title>
        <authorList>
            <person name="Tarlachkov S.V."/>
            <person name="Starodumova I.P."/>
            <person name="Dorofeeva L.V."/>
            <person name="Prisyazhnaya N.V."/>
            <person name="Leyn S.A."/>
            <person name="Zlamal J.E."/>
            <person name="Elane M.L."/>
            <person name="Osterman A.L."/>
            <person name="Nadler S.A."/>
            <person name="Subbotin S.A."/>
            <person name="Evtushenko L.I."/>
        </authorList>
    </citation>
    <scope>NUCLEOTIDE SEQUENCE</scope>
    <source>
        <strain evidence="3">VKM Ac-2761</strain>
    </source>
</reference>
<feature type="compositionally biased region" description="Pro residues" evidence="1">
    <location>
        <begin position="61"/>
        <end position="71"/>
    </location>
</feature>
<dbReference type="RefSeq" id="WP_068210416.1">
    <property type="nucleotide sequence ID" value="NZ_CP047186.1"/>
</dbReference>
<reference evidence="5" key="3">
    <citation type="submission" date="2019-12" db="EMBL/GenBank/DDBJ databases">
        <title>Complete and draft genome sequences of new strains and members of some known species of the genus Rathayibacter isolated from plants.</title>
        <authorList>
            <person name="Tarlachkov S.V."/>
            <person name="Starodumova I.P."/>
            <person name="Dorofeeva L.V."/>
            <person name="Prisyazhnaya N.V."/>
            <person name="Leyn S."/>
            <person name="Zlamal J."/>
            <person name="Elan M."/>
            <person name="Osterman A.L."/>
            <person name="Nadler S."/>
            <person name="Subbotin S.A."/>
            <person name="Evtushenko L.I."/>
        </authorList>
    </citation>
    <scope>NUCLEOTIDE SEQUENCE [LARGE SCALE GENOMIC DNA]</scope>
    <source>
        <strain evidence="5">VKM Ac-2761</strain>
    </source>
</reference>
<accession>A0A162J2P2</accession>
<dbReference type="Proteomes" id="UP000465031">
    <property type="component" value="Chromosome"/>
</dbReference>
<sequence length="71" mass="7469">MTAPAHVVRAGEGWILPADGDSAARVVVPGPVWTRDGVEVLAMDMQDEEARDGSAPQESLLPPPLHPESVS</sequence>
<gene>
    <name evidence="2" type="ORF">ACH61_01550</name>
    <name evidence="3" type="ORF">GSU10_00470</name>
</gene>
<organism evidence="2 4">
    <name type="scientific">Rathayibacter tanaceti</name>
    <dbReference type="NCBI Taxonomy" id="1671680"/>
    <lineage>
        <taxon>Bacteria</taxon>
        <taxon>Bacillati</taxon>
        <taxon>Actinomycetota</taxon>
        <taxon>Actinomycetes</taxon>
        <taxon>Micrococcales</taxon>
        <taxon>Microbacteriaceae</taxon>
        <taxon>Rathayibacter</taxon>
    </lineage>
</organism>
<evidence type="ECO:0000313" key="3">
    <source>
        <dbReference type="EMBL" id="QHC54280.1"/>
    </source>
</evidence>
<name>A0A162J2P2_9MICO</name>
<dbReference type="KEGG" id="rte:GSU10_00470"/>
<dbReference type="EMBL" id="CP047186">
    <property type="protein sequence ID" value="QHC54280.1"/>
    <property type="molecule type" value="Genomic_DNA"/>
</dbReference>
<feature type="region of interest" description="Disordered" evidence="1">
    <location>
        <begin position="46"/>
        <end position="71"/>
    </location>
</feature>
<dbReference type="Proteomes" id="UP000076717">
    <property type="component" value="Unassembled WGS sequence"/>
</dbReference>
<evidence type="ECO:0000256" key="1">
    <source>
        <dbReference type="SAM" id="MobiDB-lite"/>
    </source>
</evidence>
<evidence type="ECO:0000313" key="4">
    <source>
        <dbReference type="Proteomes" id="UP000076717"/>
    </source>
</evidence>
<dbReference type="AlphaFoldDB" id="A0A162J2P2"/>
<keyword evidence="4" id="KW-1185">Reference proteome</keyword>
<evidence type="ECO:0000313" key="2">
    <source>
        <dbReference type="EMBL" id="KZX21317.1"/>
    </source>
</evidence>
<proteinExistence type="predicted"/>
<dbReference type="EMBL" id="LIIN01000044">
    <property type="protein sequence ID" value="KZX21317.1"/>
    <property type="molecule type" value="Genomic_DNA"/>
</dbReference>